<proteinExistence type="predicted"/>
<feature type="compositionally biased region" description="Low complexity" evidence="1">
    <location>
        <begin position="277"/>
        <end position="288"/>
    </location>
</feature>
<keyword evidence="2" id="KW-0812">Transmembrane</keyword>
<protein>
    <submittedName>
        <fullName evidence="4">Uncharacterized protein</fullName>
    </submittedName>
</protein>
<dbReference type="Proteomes" id="UP000005408">
    <property type="component" value="Unassembled WGS sequence"/>
</dbReference>
<sequence>MKYIKNVYHVFLVLFQIQLIKSEIKYCHEAVASVKIVSSCPDSKEAWDIAARRKNCSRMAARQTCTTADKFQYHCVINGFRNKFVEVCAPTRIIFGHCVEFNTGGGVIQDQMSAPCNSNFPKCDNIYHSTDAYKYPDCYALVSGGDFKSSTTISSTFGDSALVSGGDFKSSTTISSTFGDTDTEQEQNGTIIGIILAVLVVTILVIIGVLVLKFKRRLPKLPNDKETQDEERILMLPESENRQDLRHKQSKTTRRQRSSHSESSAYIGAYNKKTNLSGRQRSSHSESSAFTPNVHRSFENKRAPLLPFIGHRNKNEKNEDDRTERRVYECISKII</sequence>
<accession>A0A8W8JDC0</accession>
<keyword evidence="2" id="KW-1133">Transmembrane helix</keyword>
<feature type="transmembrane region" description="Helical" evidence="2">
    <location>
        <begin position="191"/>
        <end position="212"/>
    </location>
</feature>
<evidence type="ECO:0000256" key="3">
    <source>
        <dbReference type="SAM" id="SignalP"/>
    </source>
</evidence>
<feature type="signal peptide" evidence="3">
    <location>
        <begin position="1"/>
        <end position="22"/>
    </location>
</feature>
<evidence type="ECO:0000256" key="1">
    <source>
        <dbReference type="SAM" id="MobiDB-lite"/>
    </source>
</evidence>
<feature type="chain" id="PRO_5036474613" evidence="3">
    <location>
        <begin position="23"/>
        <end position="335"/>
    </location>
</feature>
<keyword evidence="5" id="KW-1185">Reference proteome</keyword>
<keyword evidence="3" id="KW-0732">Signal</keyword>
<reference evidence="4" key="1">
    <citation type="submission" date="2022-08" db="UniProtKB">
        <authorList>
            <consortium name="EnsemblMetazoa"/>
        </authorList>
    </citation>
    <scope>IDENTIFICATION</scope>
    <source>
        <strain evidence="4">05x7-T-G4-1.051#20</strain>
    </source>
</reference>
<keyword evidence="2" id="KW-0472">Membrane</keyword>
<dbReference type="EnsemblMetazoa" id="G18406.3">
    <property type="protein sequence ID" value="G18406.3:cds"/>
    <property type="gene ID" value="G18406"/>
</dbReference>
<evidence type="ECO:0000256" key="2">
    <source>
        <dbReference type="SAM" id="Phobius"/>
    </source>
</evidence>
<feature type="region of interest" description="Disordered" evidence="1">
    <location>
        <begin position="224"/>
        <end position="296"/>
    </location>
</feature>
<name>A0A8W8JDC0_MAGGI</name>
<evidence type="ECO:0000313" key="4">
    <source>
        <dbReference type="EnsemblMetazoa" id="G18406.3:cds"/>
    </source>
</evidence>
<feature type="compositionally biased region" description="Basic residues" evidence="1">
    <location>
        <begin position="248"/>
        <end position="258"/>
    </location>
</feature>
<feature type="compositionally biased region" description="Basic and acidic residues" evidence="1">
    <location>
        <begin position="224"/>
        <end position="247"/>
    </location>
</feature>
<dbReference type="AlphaFoldDB" id="A0A8W8JDC0"/>
<organism evidence="4 5">
    <name type="scientific">Magallana gigas</name>
    <name type="common">Pacific oyster</name>
    <name type="synonym">Crassostrea gigas</name>
    <dbReference type="NCBI Taxonomy" id="29159"/>
    <lineage>
        <taxon>Eukaryota</taxon>
        <taxon>Metazoa</taxon>
        <taxon>Spiralia</taxon>
        <taxon>Lophotrochozoa</taxon>
        <taxon>Mollusca</taxon>
        <taxon>Bivalvia</taxon>
        <taxon>Autobranchia</taxon>
        <taxon>Pteriomorphia</taxon>
        <taxon>Ostreida</taxon>
        <taxon>Ostreoidea</taxon>
        <taxon>Ostreidae</taxon>
        <taxon>Magallana</taxon>
    </lineage>
</organism>
<evidence type="ECO:0000313" key="5">
    <source>
        <dbReference type="Proteomes" id="UP000005408"/>
    </source>
</evidence>